<sequence length="132" mass="15185">MCVTRKTKRARRRIRRLRNTRVHPSPPESKSEQVIEMNGILCHGCKRVKPLGDEGIQIHCAGCNQFYCCQIAGTCYGQHCQKPNRIGAMHHVAWCIHCVPKYAMNCEKKSRIEKCICHKCISVFKESDETIQ</sequence>
<dbReference type="AlphaFoldDB" id="A0A6C0F5N0"/>
<dbReference type="EMBL" id="MN738787">
    <property type="protein sequence ID" value="QHT36958.1"/>
    <property type="molecule type" value="Genomic_DNA"/>
</dbReference>
<evidence type="ECO:0000313" key="1">
    <source>
        <dbReference type="EMBL" id="QHT36958.1"/>
    </source>
</evidence>
<accession>A0A6C0F5N0</accession>
<name>A0A6C0F5N0_9ZZZZ</name>
<proteinExistence type="predicted"/>
<protein>
    <submittedName>
        <fullName evidence="1">Uncharacterized protein</fullName>
    </submittedName>
</protein>
<organism evidence="1">
    <name type="scientific">viral metagenome</name>
    <dbReference type="NCBI Taxonomy" id="1070528"/>
    <lineage>
        <taxon>unclassified sequences</taxon>
        <taxon>metagenomes</taxon>
        <taxon>organismal metagenomes</taxon>
    </lineage>
</organism>
<reference evidence="1" key="1">
    <citation type="journal article" date="2020" name="Nature">
        <title>Giant virus diversity and host interactions through global metagenomics.</title>
        <authorList>
            <person name="Schulz F."/>
            <person name="Roux S."/>
            <person name="Paez-Espino D."/>
            <person name="Jungbluth S."/>
            <person name="Walsh D.A."/>
            <person name="Denef V.J."/>
            <person name="McMahon K.D."/>
            <person name="Konstantinidis K.T."/>
            <person name="Eloe-Fadrosh E.A."/>
            <person name="Kyrpides N.C."/>
            <person name="Woyke T."/>
        </authorList>
    </citation>
    <scope>NUCLEOTIDE SEQUENCE</scope>
    <source>
        <strain evidence="1">GVMAG-S-ERX555967-130</strain>
    </source>
</reference>